<evidence type="ECO:0000313" key="8">
    <source>
        <dbReference type="WBParaSite" id="MBELARI_LOCUS7613"/>
    </source>
</evidence>
<dbReference type="Pfam" id="PF00083">
    <property type="entry name" value="Sugar_tr"/>
    <property type="match status" value="1"/>
</dbReference>
<dbReference type="Proteomes" id="UP000887575">
    <property type="component" value="Unassembled WGS sequence"/>
</dbReference>
<evidence type="ECO:0000256" key="4">
    <source>
        <dbReference type="ARBA" id="ARBA00023136"/>
    </source>
</evidence>
<keyword evidence="4 6" id="KW-0472">Membrane</keyword>
<organism evidence="7 8">
    <name type="scientific">Mesorhabditis belari</name>
    <dbReference type="NCBI Taxonomy" id="2138241"/>
    <lineage>
        <taxon>Eukaryota</taxon>
        <taxon>Metazoa</taxon>
        <taxon>Ecdysozoa</taxon>
        <taxon>Nematoda</taxon>
        <taxon>Chromadorea</taxon>
        <taxon>Rhabditida</taxon>
        <taxon>Rhabditina</taxon>
        <taxon>Rhabditomorpha</taxon>
        <taxon>Rhabditoidea</taxon>
        <taxon>Rhabditidae</taxon>
        <taxon>Mesorhabditinae</taxon>
        <taxon>Mesorhabditis</taxon>
    </lineage>
</organism>
<feature type="transmembrane region" description="Helical" evidence="6">
    <location>
        <begin position="216"/>
        <end position="235"/>
    </location>
</feature>
<feature type="transmembrane region" description="Helical" evidence="6">
    <location>
        <begin position="42"/>
        <end position="66"/>
    </location>
</feature>
<feature type="transmembrane region" description="Helical" evidence="6">
    <location>
        <begin position="334"/>
        <end position="355"/>
    </location>
</feature>
<keyword evidence="7" id="KW-1185">Reference proteome</keyword>
<dbReference type="PANTHER" id="PTHR24064">
    <property type="entry name" value="SOLUTE CARRIER FAMILY 22 MEMBER"/>
    <property type="match status" value="1"/>
</dbReference>
<reference evidence="8" key="1">
    <citation type="submission" date="2024-02" db="UniProtKB">
        <authorList>
            <consortium name="WormBaseParasite"/>
        </authorList>
    </citation>
    <scope>IDENTIFICATION</scope>
</reference>
<evidence type="ECO:0000256" key="6">
    <source>
        <dbReference type="SAM" id="Phobius"/>
    </source>
</evidence>
<feature type="transmembrane region" description="Helical" evidence="6">
    <location>
        <begin position="452"/>
        <end position="469"/>
    </location>
</feature>
<feature type="transmembrane region" description="Helical" evidence="6">
    <location>
        <begin position="188"/>
        <end position="210"/>
    </location>
</feature>
<dbReference type="Gene3D" id="1.20.1250.20">
    <property type="entry name" value="MFS general substrate transporter like domains"/>
    <property type="match status" value="1"/>
</dbReference>
<feature type="transmembrane region" description="Helical" evidence="6">
    <location>
        <begin position="422"/>
        <end position="440"/>
    </location>
</feature>
<name>A0AAF3FKG2_9BILA</name>
<feature type="compositionally biased region" description="Polar residues" evidence="5">
    <location>
        <begin position="512"/>
        <end position="521"/>
    </location>
</feature>
<proteinExistence type="predicted"/>
<evidence type="ECO:0000313" key="7">
    <source>
        <dbReference type="Proteomes" id="UP000887575"/>
    </source>
</evidence>
<dbReference type="GO" id="GO:0016020">
    <property type="term" value="C:membrane"/>
    <property type="evidence" value="ECO:0007669"/>
    <property type="project" value="UniProtKB-SubCell"/>
</dbReference>
<evidence type="ECO:0000256" key="5">
    <source>
        <dbReference type="SAM" id="MobiDB-lite"/>
    </source>
</evidence>
<feature type="transmembrane region" description="Helical" evidence="6">
    <location>
        <begin position="387"/>
        <end position="410"/>
    </location>
</feature>
<comment type="subcellular location">
    <subcellularLocation>
        <location evidence="1">Membrane</location>
        <topology evidence="1">Multi-pass membrane protein</topology>
    </subcellularLocation>
</comment>
<protein>
    <recommendedName>
        <fullName evidence="9">Major facilitator superfamily (MFS) profile domain-containing protein</fullName>
    </recommendedName>
</protein>
<keyword evidence="2 6" id="KW-0812">Transmembrane</keyword>
<sequence>MEEAKSLEVLPMPRKLSTLQHYHNLDADKVLNAYGKFGRYQMFTYFMLNSVTILFAMNMMVMPFIVEKPEFYCQLPDNLDKANYQSIDSCTLIDTANKSLKCTEIRGTRYDFNSTVHQSLASEFNLLCDDYELTEHASSIYLFGGMLAAPLITQLSDRIGRPGFGSTGFFHTAFVLCTESVSTPFRNLLPALPAIVWVIGYLLSGVFRLFIADWRWLYFITSIPGILTIPLFWFIPESLHWLTTKDNYKAVEKYIQKANRFNGVKVSLEECRTSNGERHENKEPINRPNRTVLDIFRHKGLLLQLFLNSIVFIVMNGTYWALSLFSTDLSEDKMTGFFLSGIVELPGGLLGTWLLIKFPRRAVAACGFTLQGLTMLAAIYIPGSKSVLMIFPLACKVFNTMIWAVTPLVASELAPTTVRNTFTGLVSFLGDVGSVLAPYIKRLEAWDRNAPALVMTLASFLAAGCVLLIPETKGKKMPTDIDEFDSGPLRRLFAKTAPENRKSETNPKPDQQRILSQNEGE</sequence>
<evidence type="ECO:0000256" key="2">
    <source>
        <dbReference type="ARBA" id="ARBA00022692"/>
    </source>
</evidence>
<dbReference type="GO" id="GO:0022857">
    <property type="term" value="F:transmembrane transporter activity"/>
    <property type="evidence" value="ECO:0007669"/>
    <property type="project" value="InterPro"/>
</dbReference>
<feature type="transmembrane region" description="Helical" evidence="6">
    <location>
        <begin position="300"/>
        <end position="322"/>
    </location>
</feature>
<keyword evidence="3 6" id="KW-1133">Transmembrane helix</keyword>
<dbReference type="SUPFAM" id="SSF103473">
    <property type="entry name" value="MFS general substrate transporter"/>
    <property type="match status" value="1"/>
</dbReference>
<dbReference type="InterPro" id="IPR036259">
    <property type="entry name" value="MFS_trans_sf"/>
</dbReference>
<evidence type="ECO:0008006" key="9">
    <source>
        <dbReference type="Google" id="ProtNLM"/>
    </source>
</evidence>
<feature type="compositionally biased region" description="Basic and acidic residues" evidence="5">
    <location>
        <begin position="498"/>
        <end position="511"/>
    </location>
</feature>
<dbReference type="WBParaSite" id="MBELARI_LOCUS7613">
    <property type="protein sequence ID" value="MBELARI_LOCUS7613"/>
    <property type="gene ID" value="MBELARI_LOCUS7613"/>
</dbReference>
<feature type="region of interest" description="Disordered" evidence="5">
    <location>
        <begin position="495"/>
        <end position="521"/>
    </location>
</feature>
<dbReference type="InterPro" id="IPR005828">
    <property type="entry name" value="MFS_sugar_transport-like"/>
</dbReference>
<dbReference type="AlphaFoldDB" id="A0AAF3FKG2"/>
<accession>A0AAF3FKG2</accession>
<evidence type="ECO:0000256" key="1">
    <source>
        <dbReference type="ARBA" id="ARBA00004141"/>
    </source>
</evidence>
<feature type="transmembrane region" description="Helical" evidence="6">
    <location>
        <begin position="362"/>
        <end position="381"/>
    </location>
</feature>
<evidence type="ECO:0000256" key="3">
    <source>
        <dbReference type="ARBA" id="ARBA00022989"/>
    </source>
</evidence>